<dbReference type="InterPro" id="IPR005828">
    <property type="entry name" value="MFS_sugar_transport-like"/>
</dbReference>
<evidence type="ECO:0000256" key="10">
    <source>
        <dbReference type="SAM" id="Phobius"/>
    </source>
</evidence>
<evidence type="ECO:0000313" key="12">
    <source>
        <dbReference type="EMBL" id="AXC12515.1"/>
    </source>
</evidence>
<dbReference type="SUPFAM" id="SSF103473">
    <property type="entry name" value="MFS general substrate transporter"/>
    <property type="match status" value="1"/>
</dbReference>
<dbReference type="RefSeq" id="WP_114207711.1">
    <property type="nucleotide sequence ID" value="NZ_CP030840.1"/>
</dbReference>
<dbReference type="GO" id="GO:0005886">
    <property type="term" value="C:plasma membrane"/>
    <property type="evidence" value="ECO:0007669"/>
    <property type="project" value="UniProtKB-SubCell"/>
</dbReference>
<evidence type="ECO:0000256" key="2">
    <source>
        <dbReference type="ARBA" id="ARBA00010992"/>
    </source>
</evidence>
<dbReference type="PRINTS" id="PR00171">
    <property type="entry name" value="SUGRTRNSPORT"/>
</dbReference>
<dbReference type="Gene3D" id="1.20.1250.20">
    <property type="entry name" value="MFS general substrate transporter like domains"/>
    <property type="match status" value="2"/>
</dbReference>
<feature type="transmembrane region" description="Helical" evidence="10">
    <location>
        <begin position="316"/>
        <end position="338"/>
    </location>
</feature>
<keyword evidence="8 10" id="KW-0472">Membrane</keyword>
<dbReference type="InterPro" id="IPR005829">
    <property type="entry name" value="Sugar_transporter_CS"/>
</dbReference>
<keyword evidence="4" id="KW-1003">Cell membrane</keyword>
<feature type="transmembrane region" description="Helical" evidence="10">
    <location>
        <begin position="279"/>
        <end position="301"/>
    </location>
</feature>
<dbReference type="InterPro" id="IPR020846">
    <property type="entry name" value="MFS_dom"/>
</dbReference>
<feature type="transmembrane region" description="Helical" evidence="10">
    <location>
        <begin position="151"/>
        <end position="169"/>
    </location>
</feature>
<dbReference type="OrthoDB" id="9783823at2"/>
<protein>
    <submittedName>
        <fullName evidence="12">Putative sugar-proton symporter</fullName>
    </submittedName>
</protein>
<dbReference type="PANTHER" id="PTHR48020:SF12">
    <property type="entry name" value="PROTON MYO-INOSITOL COTRANSPORTER"/>
    <property type="match status" value="1"/>
</dbReference>
<dbReference type="FunFam" id="1.20.1250.20:FF:000122">
    <property type="entry name" value="D-xylose transporter XylE"/>
    <property type="match status" value="1"/>
</dbReference>
<evidence type="ECO:0000256" key="6">
    <source>
        <dbReference type="ARBA" id="ARBA00022692"/>
    </source>
</evidence>
<feature type="transmembrane region" description="Helical" evidence="10">
    <location>
        <begin position="441"/>
        <end position="459"/>
    </location>
</feature>
<sequence length="477" mass="50962">MQGPSVSAKKDLSLLTTSATAYVWGIAVVAALGGLLFGYDWVVIGGAREFFEIYFHLDSAASIGWANSCALIGCFAGSLSAGALGNRYGRKPVLIVSAILFAASSILTGWASTFAVFIAWRIAGGVAIGLSSNISPLYIAEVSPAAHRGRLVSLNQFAIVVGILLAQIANWRIARPVPLNSTHEAMLASWNVQTGWRWMFTAVAIPAVVFLLAAFGIPESPRWLLARGRAHEAETVLRKIGGDPGYATTQVAGIASALREEQSRTASWRGLLRPGVRKALLIGIVLAVLQQWSGINILFNYAEEVYRTAGIGTNQIFLDIVITGTINLLFTMAAMAVVDRLGRRPLMLFGCLGIGVSHLLAGFAYRIGVHGTAVLVLTLCAIACYAMTLAPLTWVLIAEIYPNRLRSIGVSLAVSALWISSFALTYSFPFINRTLGSSGTFFIYGSICLAGAVFVLQFVPETKGQTLEEIEAKTLGI</sequence>
<organism evidence="12 13">
    <name type="scientific">Acidisarcina polymorpha</name>
    <dbReference type="NCBI Taxonomy" id="2211140"/>
    <lineage>
        <taxon>Bacteria</taxon>
        <taxon>Pseudomonadati</taxon>
        <taxon>Acidobacteriota</taxon>
        <taxon>Terriglobia</taxon>
        <taxon>Terriglobales</taxon>
        <taxon>Acidobacteriaceae</taxon>
        <taxon>Acidisarcina</taxon>
    </lineage>
</organism>
<dbReference type="InterPro" id="IPR050814">
    <property type="entry name" value="Myo-inositol_Transporter"/>
</dbReference>
<feature type="transmembrane region" description="Helical" evidence="10">
    <location>
        <begin position="12"/>
        <end position="39"/>
    </location>
</feature>
<keyword evidence="5" id="KW-0762">Sugar transport</keyword>
<keyword evidence="6 10" id="KW-0812">Transmembrane</keyword>
<reference evidence="12 13" key="1">
    <citation type="journal article" date="2018" name="Front. Microbiol.">
        <title>Hydrolytic Capabilities as a Key to Environmental Success: Chitinolytic and Cellulolytic Acidobacteria From Acidic Sub-arctic Soils and Boreal Peatlands.</title>
        <authorList>
            <person name="Belova S.E."/>
            <person name="Ravin N.V."/>
            <person name="Pankratov T.A."/>
            <person name="Rakitin A.L."/>
            <person name="Ivanova A.A."/>
            <person name="Beletsky A.V."/>
            <person name="Mardanov A.V."/>
            <person name="Sinninghe Damste J.S."/>
            <person name="Dedysh S.N."/>
        </authorList>
    </citation>
    <scope>NUCLEOTIDE SEQUENCE [LARGE SCALE GENOMIC DNA]</scope>
    <source>
        <strain evidence="12 13">SBC82</strain>
    </source>
</reference>
<evidence type="ECO:0000256" key="7">
    <source>
        <dbReference type="ARBA" id="ARBA00022989"/>
    </source>
</evidence>
<accession>A0A2Z5G1J3</accession>
<evidence type="ECO:0000256" key="1">
    <source>
        <dbReference type="ARBA" id="ARBA00004651"/>
    </source>
</evidence>
<name>A0A2Z5G1J3_9BACT</name>
<proteinExistence type="inferred from homology"/>
<dbReference type="KEGG" id="abas:ACPOL_3220"/>
<feature type="domain" description="Major facilitator superfamily (MFS) profile" evidence="11">
    <location>
        <begin position="26"/>
        <end position="463"/>
    </location>
</feature>
<dbReference type="PROSITE" id="PS50850">
    <property type="entry name" value="MFS"/>
    <property type="match status" value="1"/>
</dbReference>
<feature type="transmembrane region" description="Helical" evidence="10">
    <location>
        <begin position="196"/>
        <end position="217"/>
    </location>
</feature>
<dbReference type="PANTHER" id="PTHR48020">
    <property type="entry name" value="PROTON MYO-INOSITOL COTRANSPORTER"/>
    <property type="match status" value="1"/>
</dbReference>
<feature type="transmembrane region" description="Helical" evidence="10">
    <location>
        <begin position="345"/>
        <end position="367"/>
    </location>
</feature>
<feature type="transmembrane region" description="Helical" evidence="10">
    <location>
        <begin position="118"/>
        <end position="139"/>
    </location>
</feature>
<evidence type="ECO:0000259" key="11">
    <source>
        <dbReference type="PROSITE" id="PS50850"/>
    </source>
</evidence>
<comment type="similarity">
    <text evidence="2 9">Belongs to the major facilitator superfamily. Sugar transporter (TC 2.A.1.1) family.</text>
</comment>
<evidence type="ECO:0000256" key="4">
    <source>
        <dbReference type="ARBA" id="ARBA00022475"/>
    </source>
</evidence>
<dbReference type="InterPro" id="IPR036259">
    <property type="entry name" value="MFS_trans_sf"/>
</dbReference>
<keyword evidence="7 10" id="KW-1133">Transmembrane helix</keyword>
<keyword evidence="3 9" id="KW-0813">Transport</keyword>
<dbReference type="GO" id="GO:0022857">
    <property type="term" value="F:transmembrane transporter activity"/>
    <property type="evidence" value="ECO:0007669"/>
    <property type="project" value="InterPro"/>
</dbReference>
<dbReference type="EMBL" id="CP030840">
    <property type="protein sequence ID" value="AXC12515.1"/>
    <property type="molecule type" value="Genomic_DNA"/>
</dbReference>
<dbReference type="Proteomes" id="UP000253606">
    <property type="component" value="Chromosome"/>
</dbReference>
<evidence type="ECO:0000313" key="13">
    <source>
        <dbReference type="Proteomes" id="UP000253606"/>
    </source>
</evidence>
<gene>
    <name evidence="12" type="ORF">ACPOL_3220</name>
</gene>
<evidence type="ECO:0000256" key="8">
    <source>
        <dbReference type="ARBA" id="ARBA00023136"/>
    </source>
</evidence>
<dbReference type="NCBIfam" id="TIGR00879">
    <property type="entry name" value="SP"/>
    <property type="match status" value="1"/>
</dbReference>
<feature type="transmembrane region" description="Helical" evidence="10">
    <location>
        <begin position="59"/>
        <end position="81"/>
    </location>
</feature>
<comment type="subcellular location">
    <subcellularLocation>
        <location evidence="1">Cell membrane</location>
        <topology evidence="1">Multi-pass membrane protein</topology>
    </subcellularLocation>
</comment>
<dbReference type="InterPro" id="IPR003663">
    <property type="entry name" value="Sugar/inositol_transpt"/>
</dbReference>
<evidence type="ECO:0000256" key="9">
    <source>
        <dbReference type="RuleBase" id="RU003346"/>
    </source>
</evidence>
<feature type="transmembrane region" description="Helical" evidence="10">
    <location>
        <begin position="373"/>
        <end position="397"/>
    </location>
</feature>
<evidence type="ECO:0000256" key="3">
    <source>
        <dbReference type="ARBA" id="ARBA00022448"/>
    </source>
</evidence>
<feature type="transmembrane region" description="Helical" evidence="10">
    <location>
        <begin position="93"/>
        <end position="112"/>
    </location>
</feature>
<dbReference type="Pfam" id="PF00083">
    <property type="entry name" value="Sugar_tr"/>
    <property type="match status" value="1"/>
</dbReference>
<dbReference type="AlphaFoldDB" id="A0A2Z5G1J3"/>
<keyword evidence="13" id="KW-1185">Reference proteome</keyword>
<dbReference type="PROSITE" id="PS00216">
    <property type="entry name" value="SUGAR_TRANSPORT_1"/>
    <property type="match status" value="1"/>
</dbReference>
<feature type="transmembrane region" description="Helical" evidence="10">
    <location>
        <begin position="409"/>
        <end position="429"/>
    </location>
</feature>
<evidence type="ECO:0000256" key="5">
    <source>
        <dbReference type="ARBA" id="ARBA00022597"/>
    </source>
</evidence>